<dbReference type="Proteomes" id="UP000308886">
    <property type="component" value="Unassembled WGS sequence"/>
</dbReference>
<sequence length="319" mass="37578">MNKKTCQPRKGNIDLLRCIMSFFVICIHCKFPYKDSVREIIDIAVPVFFLISGFLFYTPDILREKTKIEKMLRSVLLLLIQSTTLYMFWRYFICSICNLDFWQFDFFNFLSCDNPFGAHLWYLHSYFVLLIILLLLNRFKLTISGIPVWIVLLLMISEILLAREGHYGLLYGIKRVFCVAMPFFLIGILINKNKNCIFEKGKCYLYFSGGVICLYNIFVGVYTFSYSWSTVCLAIIMFMALLQMNITDNIFSKIGLRNSLHIYIVHWIIIDIMNNIAKFVPDFSLLNDYMQPILVFVISLICSELYMTMKNRFVCIFKK</sequence>
<reference evidence="1" key="1">
    <citation type="submission" date="2019-04" db="EMBL/GenBank/DDBJ databases">
        <title>Microbes associate with the intestines of laboratory mice.</title>
        <authorList>
            <person name="Navarre W."/>
            <person name="Wong E."/>
            <person name="Huang K."/>
            <person name="Tropini C."/>
            <person name="Ng K."/>
            <person name="Yu B."/>
        </authorList>
    </citation>
    <scope>NUCLEOTIDE SEQUENCE</scope>
    <source>
        <strain evidence="1">NM73_A23</strain>
    </source>
</reference>
<dbReference type="EMBL" id="SRZC01000012">
    <property type="protein sequence ID" value="TGX82111.1"/>
    <property type="molecule type" value="Genomic_DNA"/>
</dbReference>
<gene>
    <name evidence="1" type="ORF">E5358_08620</name>
</gene>
<keyword evidence="1" id="KW-0808">Transferase</keyword>
<name>A0AC61QQA2_9BACT</name>
<keyword evidence="2" id="KW-1185">Reference proteome</keyword>
<proteinExistence type="predicted"/>
<keyword evidence="1" id="KW-0012">Acyltransferase</keyword>
<comment type="caution">
    <text evidence="1">The sequence shown here is derived from an EMBL/GenBank/DDBJ whole genome shotgun (WGS) entry which is preliminary data.</text>
</comment>
<organism evidence="1 2">
    <name type="scientific">Palleniella muris</name>
    <dbReference type="NCBI Taxonomy" id="3038145"/>
    <lineage>
        <taxon>Bacteria</taxon>
        <taxon>Pseudomonadati</taxon>
        <taxon>Bacteroidota</taxon>
        <taxon>Bacteroidia</taxon>
        <taxon>Bacteroidales</taxon>
        <taxon>Prevotellaceae</taxon>
        <taxon>Palleniella</taxon>
    </lineage>
</organism>
<evidence type="ECO:0000313" key="2">
    <source>
        <dbReference type="Proteomes" id="UP000308886"/>
    </source>
</evidence>
<protein>
    <submittedName>
        <fullName evidence="1">Acyltransferase</fullName>
    </submittedName>
</protein>
<accession>A0AC61QQA2</accession>
<evidence type="ECO:0000313" key="1">
    <source>
        <dbReference type="EMBL" id="TGX82111.1"/>
    </source>
</evidence>